<dbReference type="PROSITE" id="PS00893">
    <property type="entry name" value="NUDIX_BOX"/>
    <property type="match status" value="1"/>
</dbReference>
<evidence type="ECO:0000259" key="3">
    <source>
        <dbReference type="PROSITE" id="PS51462"/>
    </source>
</evidence>
<accession>A0A6J6GYW2</accession>
<organism evidence="4">
    <name type="scientific">freshwater metagenome</name>
    <dbReference type="NCBI Taxonomy" id="449393"/>
    <lineage>
        <taxon>unclassified sequences</taxon>
        <taxon>metagenomes</taxon>
        <taxon>ecological metagenomes</taxon>
    </lineage>
</organism>
<keyword evidence="2" id="KW-0378">Hydrolase</keyword>
<dbReference type="InterPro" id="IPR015797">
    <property type="entry name" value="NUDIX_hydrolase-like_dom_sf"/>
</dbReference>
<gene>
    <name evidence="4" type="ORF">UFOPK1835_00788</name>
</gene>
<dbReference type="GO" id="GO:0016787">
    <property type="term" value="F:hydrolase activity"/>
    <property type="evidence" value="ECO:0007669"/>
    <property type="project" value="UniProtKB-KW"/>
</dbReference>
<evidence type="ECO:0000313" key="4">
    <source>
        <dbReference type="EMBL" id="CAB4606116.1"/>
    </source>
</evidence>
<dbReference type="Gene3D" id="3.90.79.10">
    <property type="entry name" value="Nucleoside Triphosphate Pyrophosphohydrolase"/>
    <property type="match status" value="1"/>
</dbReference>
<reference evidence="4" key="1">
    <citation type="submission" date="2020-05" db="EMBL/GenBank/DDBJ databases">
        <authorList>
            <person name="Chiriac C."/>
            <person name="Salcher M."/>
            <person name="Ghai R."/>
            <person name="Kavagutti S V."/>
        </authorList>
    </citation>
    <scope>NUCLEOTIDE SEQUENCE</scope>
</reference>
<proteinExistence type="predicted"/>
<feature type="domain" description="Nudix hydrolase" evidence="3">
    <location>
        <begin position="1"/>
        <end position="132"/>
    </location>
</feature>
<name>A0A6J6GYW2_9ZZZZ</name>
<dbReference type="CDD" id="cd02883">
    <property type="entry name" value="NUDIX_Hydrolase"/>
    <property type="match status" value="1"/>
</dbReference>
<sequence length="161" mass="18132">MRDWVVGGAVLESPEGLLLVNNRRRDGSTDWSPPGGVIDEGESVVDGLAREVLEETGLVVTEWAGIIYEIEAEAPDMGWRLRVEAWRAVAWHGELRFDDPDGIVETALWVPHDECAAHLEGVAPWVAEPVIEWIGNRWESSQRFSYRIEGLGRDDLRVTRM</sequence>
<dbReference type="PANTHER" id="PTHR43046">
    <property type="entry name" value="GDP-MANNOSE MANNOSYL HYDROLASE"/>
    <property type="match status" value="1"/>
</dbReference>
<dbReference type="PANTHER" id="PTHR43046:SF16">
    <property type="entry name" value="ADP-RIBOSE PYROPHOSPHATASE YJHB-RELATED"/>
    <property type="match status" value="1"/>
</dbReference>
<protein>
    <submittedName>
        <fullName evidence="4">Unannotated protein</fullName>
    </submittedName>
</protein>
<dbReference type="PROSITE" id="PS51462">
    <property type="entry name" value="NUDIX"/>
    <property type="match status" value="1"/>
</dbReference>
<evidence type="ECO:0000256" key="1">
    <source>
        <dbReference type="ARBA" id="ARBA00001946"/>
    </source>
</evidence>
<dbReference type="SUPFAM" id="SSF55811">
    <property type="entry name" value="Nudix"/>
    <property type="match status" value="1"/>
</dbReference>
<dbReference type="Pfam" id="PF00293">
    <property type="entry name" value="NUDIX"/>
    <property type="match status" value="1"/>
</dbReference>
<dbReference type="AlphaFoldDB" id="A0A6J6GYW2"/>
<comment type="cofactor">
    <cofactor evidence="1">
        <name>Mg(2+)</name>
        <dbReference type="ChEBI" id="CHEBI:18420"/>
    </cofactor>
</comment>
<dbReference type="InterPro" id="IPR020476">
    <property type="entry name" value="Nudix_hydrolase"/>
</dbReference>
<dbReference type="InterPro" id="IPR000086">
    <property type="entry name" value="NUDIX_hydrolase_dom"/>
</dbReference>
<dbReference type="EMBL" id="CAEZUP010000025">
    <property type="protein sequence ID" value="CAB4606116.1"/>
    <property type="molecule type" value="Genomic_DNA"/>
</dbReference>
<evidence type="ECO:0000256" key="2">
    <source>
        <dbReference type="ARBA" id="ARBA00022801"/>
    </source>
</evidence>
<dbReference type="InterPro" id="IPR020084">
    <property type="entry name" value="NUDIX_hydrolase_CS"/>
</dbReference>
<dbReference type="PRINTS" id="PR00502">
    <property type="entry name" value="NUDIXFAMILY"/>
</dbReference>